<dbReference type="InterPro" id="IPR028082">
    <property type="entry name" value="Peripla_BP_I"/>
</dbReference>
<evidence type="ECO:0000256" key="6">
    <source>
        <dbReference type="SAM" id="SignalP"/>
    </source>
</evidence>
<name>A0ABD5K3B5_9HYPH</name>
<comment type="caution">
    <text evidence="8">The sequence shown here is derived from an EMBL/GenBank/DDBJ whole genome shotgun (WGS) entry which is preliminary data.</text>
</comment>
<comment type="similarity">
    <text evidence="2">Belongs to the leucine-binding protein family.</text>
</comment>
<evidence type="ECO:0000313" key="9">
    <source>
        <dbReference type="Proteomes" id="UP001362311"/>
    </source>
</evidence>
<dbReference type="GO" id="GO:0006865">
    <property type="term" value="P:amino acid transport"/>
    <property type="evidence" value="ECO:0007669"/>
    <property type="project" value="UniProtKB-KW"/>
</dbReference>
<evidence type="ECO:0000259" key="7">
    <source>
        <dbReference type="Pfam" id="PF13458"/>
    </source>
</evidence>
<feature type="chain" id="PRO_5044885950" evidence="6">
    <location>
        <begin position="34"/>
        <end position="390"/>
    </location>
</feature>
<organism evidence="8 9">
    <name type="scientific">Ochrobactrum teleogrylli</name>
    <dbReference type="NCBI Taxonomy" id="2479765"/>
    <lineage>
        <taxon>Bacteria</taxon>
        <taxon>Pseudomonadati</taxon>
        <taxon>Pseudomonadota</taxon>
        <taxon>Alphaproteobacteria</taxon>
        <taxon>Hyphomicrobiales</taxon>
        <taxon>Brucellaceae</taxon>
        <taxon>Brucella/Ochrobactrum group</taxon>
        <taxon>Ochrobactrum</taxon>
    </lineage>
</organism>
<gene>
    <name evidence="8" type="ORF">WIX40_20985</name>
</gene>
<keyword evidence="4 6" id="KW-0732">Signal</keyword>
<dbReference type="RefSeq" id="WP_339441931.1">
    <property type="nucleotide sequence ID" value="NZ_JBBHKQ010000002.1"/>
</dbReference>
<comment type="function">
    <text evidence="1">Component of an amino-acid transport system.</text>
</comment>
<dbReference type="SUPFAM" id="SSF53822">
    <property type="entry name" value="Periplasmic binding protein-like I"/>
    <property type="match status" value="1"/>
</dbReference>
<dbReference type="Gene3D" id="3.40.50.2300">
    <property type="match status" value="2"/>
</dbReference>
<dbReference type="AlphaFoldDB" id="A0ABD5K3B5"/>
<dbReference type="Pfam" id="PF13458">
    <property type="entry name" value="Peripla_BP_6"/>
    <property type="match status" value="1"/>
</dbReference>
<dbReference type="PANTHER" id="PTHR30483">
    <property type="entry name" value="LEUCINE-SPECIFIC-BINDING PROTEIN"/>
    <property type="match status" value="1"/>
</dbReference>
<dbReference type="InterPro" id="IPR028081">
    <property type="entry name" value="Leu-bd"/>
</dbReference>
<dbReference type="InterPro" id="IPR051010">
    <property type="entry name" value="BCAA_transport"/>
</dbReference>
<keyword evidence="3" id="KW-0813">Transport</keyword>
<reference evidence="8 9" key="1">
    <citation type="submission" date="2024-03" db="EMBL/GenBank/DDBJ databases">
        <title>Reference genomes for the five species model microbial community.</title>
        <authorList>
            <person name="Padfield D."/>
        </authorList>
    </citation>
    <scope>NUCLEOTIDE SEQUENCE [LARGE SCALE GENOMIC DNA]</scope>
    <source>
        <strain evidence="8 9">AB1</strain>
    </source>
</reference>
<sequence length="390" mass="41043">MEKLTATPRSIRKSLTAISATIAILAATTSGFAAPAAGEYSIGFVTESTGPLAAAGVSYERGAQYAIDEINKKNWVGEGVTLKLSEKESGSDAARAVQALTQFAADRNILAVTCCILSPVAGALRPVATNQKIPLVLYGATMPGLPQPPFVTSIVALPGPQEVKMTKLIAEKLKPKSVAYFVNADNEGFQGRFKAAQQVMEEAGVKTAGVVSILSADTDFTAPATQAMGMNPDLIMVWTTQTPAAGIIAALRNRGYEGTVTASDVISPAPVFKKIGEPLAGVPFPIAFAPEISDSPEAKTFIAGYQDKFKELPDTYAAQGYTATYYIAQGLKSLDGKPTRQDLANALSKITSIEPNIYGGLPMVNGQASVENSMIAAWSKDGKVVTWEQK</sequence>
<proteinExistence type="inferred from homology"/>
<keyword evidence="5" id="KW-0029">Amino-acid transport</keyword>
<dbReference type="CDD" id="cd06268">
    <property type="entry name" value="PBP1_ABC_transporter_LIVBP-like"/>
    <property type="match status" value="1"/>
</dbReference>
<evidence type="ECO:0000256" key="1">
    <source>
        <dbReference type="ARBA" id="ARBA00003630"/>
    </source>
</evidence>
<evidence type="ECO:0000256" key="3">
    <source>
        <dbReference type="ARBA" id="ARBA00022448"/>
    </source>
</evidence>
<feature type="domain" description="Leucine-binding protein" evidence="7">
    <location>
        <begin position="40"/>
        <end position="367"/>
    </location>
</feature>
<evidence type="ECO:0000256" key="2">
    <source>
        <dbReference type="ARBA" id="ARBA00010062"/>
    </source>
</evidence>
<evidence type="ECO:0000313" key="8">
    <source>
        <dbReference type="EMBL" id="MEJ5902566.1"/>
    </source>
</evidence>
<dbReference type="PANTHER" id="PTHR30483:SF6">
    <property type="entry name" value="PERIPLASMIC BINDING PROTEIN OF ABC TRANSPORTER FOR NATURAL AMINO ACIDS"/>
    <property type="match status" value="1"/>
</dbReference>
<evidence type="ECO:0000256" key="4">
    <source>
        <dbReference type="ARBA" id="ARBA00022729"/>
    </source>
</evidence>
<evidence type="ECO:0000256" key="5">
    <source>
        <dbReference type="ARBA" id="ARBA00022970"/>
    </source>
</evidence>
<dbReference type="Proteomes" id="UP001362311">
    <property type="component" value="Unassembled WGS sequence"/>
</dbReference>
<dbReference type="EMBL" id="JBBHKQ010000002">
    <property type="protein sequence ID" value="MEJ5902566.1"/>
    <property type="molecule type" value="Genomic_DNA"/>
</dbReference>
<protein>
    <submittedName>
        <fullName evidence="8">ABC transporter substrate-binding protein</fullName>
    </submittedName>
</protein>
<feature type="signal peptide" evidence="6">
    <location>
        <begin position="1"/>
        <end position="33"/>
    </location>
</feature>
<accession>A0ABD5K3B5</accession>